<dbReference type="PANTHER" id="PTHR37984:SF5">
    <property type="entry name" value="PROTEIN NYNRIN-LIKE"/>
    <property type="match status" value="1"/>
</dbReference>
<evidence type="ECO:0000313" key="2">
    <source>
        <dbReference type="Proteomes" id="UP001620645"/>
    </source>
</evidence>
<dbReference type="EMBL" id="JBICCN010000292">
    <property type="protein sequence ID" value="KAL3080644.1"/>
    <property type="molecule type" value="Genomic_DNA"/>
</dbReference>
<protein>
    <recommendedName>
        <fullName evidence="3">Reverse transcriptase</fullName>
    </recommendedName>
</protein>
<dbReference type="InterPro" id="IPR050951">
    <property type="entry name" value="Retrovirus_Pol_polyprotein"/>
</dbReference>
<evidence type="ECO:0008006" key="3">
    <source>
        <dbReference type="Google" id="ProtNLM"/>
    </source>
</evidence>
<accession>A0ABD2IKK5</accession>
<organism evidence="1 2">
    <name type="scientific">Heterodera schachtii</name>
    <name type="common">Sugarbeet cyst nematode worm</name>
    <name type="synonym">Tylenchus schachtii</name>
    <dbReference type="NCBI Taxonomy" id="97005"/>
    <lineage>
        <taxon>Eukaryota</taxon>
        <taxon>Metazoa</taxon>
        <taxon>Ecdysozoa</taxon>
        <taxon>Nematoda</taxon>
        <taxon>Chromadorea</taxon>
        <taxon>Rhabditida</taxon>
        <taxon>Tylenchina</taxon>
        <taxon>Tylenchomorpha</taxon>
        <taxon>Tylenchoidea</taxon>
        <taxon>Heteroderidae</taxon>
        <taxon>Heteroderinae</taxon>
        <taxon>Heterodera</taxon>
    </lineage>
</organism>
<dbReference type="InterPro" id="IPR043502">
    <property type="entry name" value="DNA/RNA_pol_sf"/>
</dbReference>
<dbReference type="Proteomes" id="UP001620645">
    <property type="component" value="Unassembled WGS sequence"/>
</dbReference>
<sequence length="161" mass="18117">MLDALGLLDAFRREVEKAMNVNVVKKEAKKSPNPQPKSTLTALQSKFPLAHLELRPEAVPVYCRPRPVPYNTRLVVEGELDRLLEQKVIKPVDHTHWAAPIVVVKKANGSARICADFSTGLNNALLLHQHPLPLPDDIFAKLNGGRIFSQIDLKDAYLHYW</sequence>
<dbReference type="SUPFAM" id="SSF56672">
    <property type="entry name" value="DNA/RNA polymerases"/>
    <property type="match status" value="1"/>
</dbReference>
<keyword evidence="2" id="KW-1185">Reference proteome</keyword>
<proteinExistence type="predicted"/>
<reference evidence="1 2" key="1">
    <citation type="submission" date="2024-10" db="EMBL/GenBank/DDBJ databases">
        <authorList>
            <person name="Kim D."/>
        </authorList>
    </citation>
    <scope>NUCLEOTIDE SEQUENCE [LARGE SCALE GENOMIC DNA]</scope>
    <source>
        <strain evidence="1">Taebaek</strain>
    </source>
</reference>
<dbReference type="PANTHER" id="PTHR37984">
    <property type="entry name" value="PROTEIN CBG26694"/>
    <property type="match status" value="1"/>
</dbReference>
<dbReference type="AlphaFoldDB" id="A0ABD2IKK5"/>
<name>A0ABD2IKK5_HETSC</name>
<evidence type="ECO:0000313" key="1">
    <source>
        <dbReference type="EMBL" id="KAL3080644.1"/>
    </source>
</evidence>
<dbReference type="Gene3D" id="3.10.10.10">
    <property type="entry name" value="HIV Type 1 Reverse Transcriptase, subunit A, domain 1"/>
    <property type="match status" value="1"/>
</dbReference>
<comment type="caution">
    <text evidence="1">The sequence shown here is derived from an EMBL/GenBank/DDBJ whole genome shotgun (WGS) entry which is preliminary data.</text>
</comment>
<gene>
    <name evidence="1" type="ORF">niasHS_012988</name>
</gene>